<dbReference type="Pfam" id="PF00300">
    <property type="entry name" value="His_Phos_1"/>
    <property type="match status" value="1"/>
</dbReference>
<evidence type="ECO:0000313" key="1">
    <source>
        <dbReference type="EMBL" id="BBL72151.1"/>
    </source>
</evidence>
<dbReference type="EMBL" id="AP019782">
    <property type="protein sequence ID" value="BBL72151.1"/>
    <property type="molecule type" value="Genomic_DNA"/>
</dbReference>
<dbReference type="KEGG" id="moz:MoryE10_27570"/>
<name>A0A8D5ALI4_9GAMM</name>
<evidence type="ECO:0008006" key="3">
    <source>
        <dbReference type="Google" id="ProtNLM"/>
    </source>
</evidence>
<gene>
    <name evidence="1" type="ORF">MoryE10_27570</name>
</gene>
<dbReference type="PIRSF" id="PIRSF000709">
    <property type="entry name" value="6PFK_2-Ptase"/>
    <property type="match status" value="1"/>
</dbReference>
<sequence>MSANITTLVDLIRHGEPVGGRCYRGHRDDPLSEKGWAQMREAVGDRCPWQAVVSSPLSRCRAFAEELSRRHGLPLQLDDRLKEIGFGSWEGLTADAVEREQPGALMRFYADPVANPPPGAEPLERFRRRVAEGWEDLCRDYAGRHVLVVGHAGVMRVCVALALDLPLASLFRIKVDNAAVTRIQCDRASDGPPFYQLLFHGGVL</sequence>
<dbReference type="InterPro" id="IPR013078">
    <property type="entry name" value="His_Pase_superF_clade-1"/>
</dbReference>
<dbReference type="Proteomes" id="UP000824988">
    <property type="component" value="Chromosome"/>
</dbReference>
<organism evidence="1 2">
    <name type="scientific">Methylogaea oryzae</name>
    <dbReference type="NCBI Taxonomy" id="1295382"/>
    <lineage>
        <taxon>Bacteria</taxon>
        <taxon>Pseudomonadati</taxon>
        <taxon>Pseudomonadota</taxon>
        <taxon>Gammaproteobacteria</taxon>
        <taxon>Methylococcales</taxon>
        <taxon>Methylococcaceae</taxon>
        <taxon>Methylogaea</taxon>
    </lineage>
</organism>
<evidence type="ECO:0000313" key="2">
    <source>
        <dbReference type="Proteomes" id="UP000824988"/>
    </source>
</evidence>
<dbReference type="PANTHER" id="PTHR48100:SF1">
    <property type="entry name" value="HISTIDINE PHOSPHATASE FAMILY PROTEIN-RELATED"/>
    <property type="match status" value="1"/>
</dbReference>
<keyword evidence="2" id="KW-1185">Reference proteome</keyword>
<dbReference type="SMART" id="SM00855">
    <property type="entry name" value="PGAM"/>
    <property type="match status" value="1"/>
</dbReference>
<dbReference type="AlphaFoldDB" id="A0A8D5ALI4"/>
<accession>A0A8D5ALI4</accession>
<dbReference type="InterPro" id="IPR050275">
    <property type="entry name" value="PGM_Phosphatase"/>
</dbReference>
<proteinExistence type="predicted"/>
<dbReference type="GO" id="GO:0005737">
    <property type="term" value="C:cytoplasm"/>
    <property type="evidence" value="ECO:0007669"/>
    <property type="project" value="TreeGrafter"/>
</dbReference>
<dbReference type="RefSeq" id="WP_221047388.1">
    <property type="nucleotide sequence ID" value="NZ_AP019782.1"/>
</dbReference>
<protein>
    <recommendedName>
        <fullName evidence="3">Histidine phosphatase family protein</fullName>
    </recommendedName>
</protein>
<reference evidence="1" key="1">
    <citation type="submission" date="2019-06" db="EMBL/GenBank/DDBJ databases">
        <title>Complete genome sequence of Methylogaea oryzae strain JCM16910.</title>
        <authorList>
            <person name="Asakawa S."/>
        </authorList>
    </citation>
    <scope>NUCLEOTIDE SEQUENCE</scope>
    <source>
        <strain evidence="1">E10</strain>
    </source>
</reference>
<dbReference type="GO" id="GO:0016791">
    <property type="term" value="F:phosphatase activity"/>
    <property type="evidence" value="ECO:0007669"/>
    <property type="project" value="TreeGrafter"/>
</dbReference>
<dbReference type="CDD" id="cd07067">
    <property type="entry name" value="HP_PGM_like"/>
    <property type="match status" value="1"/>
</dbReference>
<dbReference type="PANTHER" id="PTHR48100">
    <property type="entry name" value="BROAD-SPECIFICITY PHOSPHATASE YOR283W-RELATED"/>
    <property type="match status" value="1"/>
</dbReference>